<evidence type="ECO:0000313" key="2">
    <source>
        <dbReference type="Proteomes" id="UP000254866"/>
    </source>
</evidence>
<dbReference type="EMBL" id="NPIC01000006">
    <property type="protein sequence ID" value="RDL35030.1"/>
    <property type="molecule type" value="Genomic_DNA"/>
</dbReference>
<dbReference type="Proteomes" id="UP000254866">
    <property type="component" value="Unassembled WGS sequence"/>
</dbReference>
<dbReference type="GeneID" id="43599810"/>
<gene>
    <name evidence="1" type="ORF">BP5553_06961</name>
</gene>
<reference evidence="1 2" key="1">
    <citation type="journal article" date="2018" name="IMA Fungus">
        <title>IMA Genome-F 9: Draft genome sequence of Annulohypoxylon stygium, Aspergillus mulundensis, Berkeleyomyces basicola (syn. Thielaviopsis basicola), Ceratocystis smalleyi, two Cercospora beticola strains, Coleophoma cylindrospora, Fusarium fracticaudum, Phialophora cf. hyalina, and Morchella septimelata.</title>
        <authorList>
            <person name="Wingfield B.D."/>
            <person name="Bills G.F."/>
            <person name="Dong Y."/>
            <person name="Huang W."/>
            <person name="Nel W.J."/>
            <person name="Swalarsk-Parry B.S."/>
            <person name="Vaghefi N."/>
            <person name="Wilken P.M."/>
            <person name="An Z."/>
            <person name="de Beer Z.W."/>
            <person name="De Vos L."/>
            <person name="Chen L."/>
            <person name="Duong T.A."/>
            <person name="Gao Y."/>
            <person name="Hammerbacher A."/>
            <person name="Kikkert J.R."/>
            <person name="Li Y."/>
            <person name="Li H."/>
            <person name="Li K."/>
            <person name="Li Q."/>
            <person name="Liu X."/>
            <person name="Ma X."/>
            <person name="Naidoo K."/>
            <person name="Pethybridge S.J."/>
            <person name="Sun J."/>
            <person name="Steenkamp E.T."/>
            <person name="van der Nest M.A."/>
            <person name="van Wyk S."/>
            <person name="Wingfield M.J."/>
            <person name="Xiong C."/>
            <person name="Yue Q."/>
            <person name="Zhang X."/>
        </authorList>
    </citation>
    <scope>NUCLEOTIDE SEQUENCE [LARGE SCALE GENOMIC DNA]</scope>
    <source>
        <strain evidence="1 2">BP 5553</strain>
    </source>
</reference>
<dbReference type="RefSeq" id="XP_031867853.1">
    <property type="nucleotide sequence ID" value="XM_032015584.1"/>
</dbReference>
<dbReference type="OrthoDB" id="10536613at2759"/>
<dbReference type="AlphaFoldDB" id="A0A370TI50"/>
<evidence type="ECO:0000313" key="1">
    <source>
        <dbReference type="EMBL" id="RDL35030.1"/>
    </source>
</evidence>
<sequence>MRSLSKRKLDAEAKAKAKAKDDKAICRLIQEDLEVGGTATYNTSPIGERATFPLLTREKYLVVIIGGGFTVGSDTKVHIGNGLGHLDCVT</sequence>
<protein>
    <submittedName>
        <fullName evidence="1">Uncharacterized protein</fullName>
    </submittedName>
</protein>
<keyword evidence="2" id="KW-1185">Reference proteome</keyword>
<name>A0A370TI50_9HELO</name>
<organism evidence="1 2">
    <name type="scientific">Venustampulla echinocandica</name>
    <dbReference type="NCBI Taxonomy" id="2656787"/>
    <lineage>
        <taxon>Eukaryota</taxon>
        <taxon>Fungi</taxon>
        <taxon>Dikarya</taxon>
        <taxon>Ascomycota</taxon>
        <taxon>Pezizomycotina</taxon>
        <taxon>Leotiomycetes</taxon>
        <taxon>Helotiales</taxon>
        <taxon>Pleuroascaceae</taxon>
        <taxon>Venustampulla</taxon>
    </lineage>
</organism>
<accession>A0A370TI50</accession>
<proteinExistence type="predicted"/>
<comment type="caution">
    <text evidence="1">The sequence shown here is derived from an EMBL/GenBank/DDBJ whole genome shotgun (WGS) entry which is preliminary data.</text>
</comment>